<keyword evidence="5" id="KW-1185">Reference proteome</keyword>
<dbReference type="GO" id="GO:0031415">
    <property type="term" value="C:NatA complex"/>
    <property type="evidence" value="ECO:0007669"/>
    <property type="project" value="TreeGrafter"/>
</dbReference>
<dbReference type="AlphaFoldDB" id="A0AAE0BXC2"/>
<dbReference type="InterPro" id="IPR016181">
    <property type="entry name" value="Acyl_CoA_acyltransferase"/>
</dbReference>
<feature type="domain" description="N-acetyltransferase" evidence="3">
    <location>
        <begin position="1"/>
        <end position="154"/>
    </location>
</feature>
<proteinExistence type="predicted"/>
<gene>
    <name evidence="4" type="ORF">CYMTET_45857</name>
</gene>
<dbReference type="InterPro" id="IPR000182">
    <property type="entry name" value="GNAT_dom"/>
</dbReference>
<reference evidence="4 5" key="1">
    <citation type="journal article" date="2015" name="Genome Biol. Evol.">
        <title>Comparative Genomics of a Bacterivorous Green Alga Reveals Evolutionary Causalities and Consequences of Phago-Mixotrophic Mode of Nutrition.</title>
        <authorList>
            <person name="Burns J.A."/>
            <person name="Paasch A."/>
            <person name="Narechania A."/>
            <person name="Kim E."/>
        </authorList>
    </citation>
    <scope>NUCLEOTIDE SEQUENCE [LARGE SCALE GENOMIC DNA]</scope>
    <source>
        <strain evidence="4 5">PLY_AMNH</strain>
    </source>
</reference>
<organism evidence="4 5">
    <name type="scientific">Cymbomonas tetramitiformis</name>
    <dbReference type="NCBI Taxonomy" id="36881"/>
    <lineage>
        <taxon>Eukaryota</taxon>
        <taxon>Viridiplantae</taxon>
        <taxon>Chlorophyta</taxon>
        <taxon>Pyramimonadophyceae</taxon>
        <taxon>Pyramimonadales</taxon>
        <taxon>Pyramimonadaceae</taxon>
        <taxon>Cymbomonas</taxon>
    </lineage>
</organism>
<dbReference type="EMBL" id="LGRX02031752">
    <property type="protein sequence ID" value="KAK3244531.1"/>
    <property type="molecule type" value="Genomic_DNA"/>
</dbReference>
<dbReference type="GO" id="GO:0007064">
    <property type="term" value="P:mitotic sister chromatid cohesion"/>
    <property type="evidence" value="ECO:0007669"/>
    <property type="project" value="TreeGrafter"/>
</dbReference>
<protein>
    <recommendedName>
        <fullName evidence="3">N-acetyltransferase domain-containing protein</fullName>
    </recommendedName>
</protein>
<name>A0AAE0BXC2_9CHLO</name>
<dbReference type="GO" id="GO:0008080">
    <property type="term" value="F:N-acetyltransferase activity"/>
    <property type="evidence" value="ECO:0007669"/>
    <property type="project" value="TreeGrafter"/>
</dbReference>
<dbReference type="PANTHER" id="PTHR42919">
    <property type="entry name" value="N-ALPHA-ACETYLTRANSFERASE"/>
    <property type="match status" value="1"/>
</dbReference>
<dbReference type="Pfam" id="PF00583">
    <property type="entry name" value="Acetyltransf_1"/>
    <property type="match status" value="1"/>
</dbReference>
<dbReference type="CDD" id="cd04301">
    <property type="entry name" value="NAT_SF"/>
    <property type="match status" value="1"/>
</dbReference>
<dbReference type="SUPFAM" id="SSF55729">
    <property type="entry name" value="Acyl-CoA N-acyltransferases (Nat)"/>
    <property type="match status" value="1"/>
</dbReference>
<accession>A0AAE0BXC2</accession>
<evidence type="ECO:0000259" key="3">
    <source>
        <dbReference type="PROSITE" id="PS51186"/>
    </source>
</evidence>
<dbReference type="InterPro" id="IPR051556">
    <property type="entry name" value="N-term/lysine_N-AcTrnsfr"/>
</dbReference>
<evidence type="ECO:0000256" key="2">
    <source>
        <dbReference type="ARBA" id="ARBA00023315"/>
    </source>
</evidence>
<dbReference type="Proteomes" id="UP001190700">
    <property type="component" value="Unassembled WGS sequence"/>
</dbReference>
<evidence type="ECO:0000256" key="1">
    <source>
        <dbReference type="ARBA" id="ARBA00022679"/>
    </source>
</evidence>
<keyword evidence="2" id="KW-0012">Acyltransferase</keyword>
<dbReference type="PANTHER" id="PTHR42919:SF8">
    <property type="entry name" value="N-ALPHA-ACETYLTRANSFERASE 50"/>
    <property type="match status" value="1"/>
</dbReference>
<feature type="non-terminal residue" evidence="4">
    <location>
        <position position="1"/>
    </location>
</feature>
<dbReference type="Gene3D" id="3.40.630.30">
    <property type="match status" value="1"/>
</dbReference>
<keyword evidence="1" id="KW-0808">Transferase</keyword>
<evidence type="ECO:0000313" key="5">
    <source>
        <dbReference type="Proteomes" id="UP001190700"/>
    </source>
</evidence>
<comment type="caution">
    <text evidence="4">The sequence shown here is derived from an EMBL/GenBank/DDBJ whole genome shotgun (WGS) entry which is preliminary data.</text>
</comment>
<sequence>SKLSDVDVKELETTLQGAMKNAPLTAKGRAASRQRMWVVLLAEDKSTGRLMGCVTLSMAVLEALLPPPLPTTMPYRVYVSNMVVHRDFRRQGVGSALLDDCCTLGARWEQPKIYLHVDVANVEAQKFYKKQGYETVRLDPFWFGFTRRYVLRKI</sequence>
<dbReference type="PROSITE" id="PS51186">
    <property type="entry name" value="GNAT"/>
    <property type="match status" value="1"/>
</dbReference>
<evidence type="ECO:0000313" key="4">
    <source>
        <dbReference type="EMBL" id="KAK3244531.1"/>
    </source>
</evidence>